<reference evidence="1 2" key="1">
    <citation type="submission" date="2015-12" db="EMBL/GenBank/DDBJ databases">
        <title>The genome of Folsomia candida.</title>
        <authorList>
            <person name="Faddeeva A."/>
            <person name="Derks M.F."/>
            <person name="Anvar Y."/>
            <person name="Smit S."/>
            <person name="Van Straalen N."/>
            <person name="Roelofs D."/>
        </authorList>
    </citation>
    <scope>NUCLEOTIDE SEQUENCE [LARGE SCALE GENOMIC DNA]</scope>
    <source>
        <strain evidence="1 2">VU population</strain>
        <tissue evidence="1">Whole body</tissue>
    </source>
</reference>
<sequence length="258" mass="29746">MTISTEVRLENLKFLPKRVFDAKNSDKLSNANSPAPLWDSARTEKIFDLLDPTDFSVNEQDWNRAKELEHFKVVMSGGGDTAEMLAYCEIILKKFGITRLSELEEIYTMSESLQFLLDYYKNAVQLVDKGSKYLAFLTQSAKTLETFLQLHKQSVQDLKFIWDGREKLRERVLNGEVDAIPVFQDFEKMGSQEFQTYQTLTVKTLEAMKSAKSKESESLVIDNEMKNLMEMSHIVDKHGSSLAIFVSRYLHIFSTMLH</sequence>
<keyword evidence="2" id="KW-1185">Reference proteome</keyword>
<dbReference type="EMBL" id="LNIX01000038">
    <property type="protein sequence ID" value="OXA39621.1"/>
    <property type="molecule type" value="Genomic_DNA"/>
</dbReference>
<protein>
    <submittedName>
        <fullName evidence="1">Uncharacterized protein</fullName>
    </submittedName>
</protein>
<dbReference type="AlphaFoldDB" id="A0A226D4P2"/>
<proteinExistence type="predicted"/>
<name>A0A226D4P2_FOLCA</name>
<evidence type="ECO:0000313" key="1">
    <source>
        <dbReference type="EMBL" id="OXA39621.1"/>
    </source>
</evidence>
<accession>A0A226D4P2</accession>
<gene>
    <name evidence="1" type="ORF">Fcan01_25670</name>
</gene>
<organism evidence="1 2">
    <name type="scientific">Folsomia candida</name>
    <name type="common">Springtail</name>
    <dbReference type="NCBI Taxonomy" id="158441"/>
    <lineage>
        <taxon>Eukaryota</taxon>
        <taxon>Metazoa</taxon>
        <taxon>Ecdysozoa</taxon>
        <taxon>Arthropoda</taxon>
        <taxon>Hexapoda</taxon>
        <taxon>Collembola</taxon>
        <taxon>Entomobryomorpha</taxon>
        <taxon>Isotomoidea</taxon>
        <taxon>Isotomidae</taxon>
        <taxon>Proisotominae</taxon>
        <taxon>Folsomia</taxon>
    </lineage>
</organism>
<dbReference type="Proteomes" id="UP000198287">
    <property type="component" value="Unassembled WGS sequence"/>
</dbReference>
<evidence type="ECO:0000313" key="2">
    <source>
        <dbReference type="Proteomes" id="UP000198287"/>
    </source>
</evidence>
<comment type="caution">
    <text evidence="1">The sequence shown here is derived from an EMBL/GenBank/DDBJ whole genome shotgun (WGS) entry which is preliminary data.</text>
</comment>